<dbReference type="AlphaFoldDB" id="V9F8A6"/>
<gene>
    <name evidence="3" type="ORF">F443_08997</name>
</gene>
<dbReference type="Pfam" id="PF17921">
    <property type="entry name" value="Integrase_H2C2"/>
    <property type="match status" value="1"/>
</dbReference>
<evidence type="ECO:0000313" key="4">
    <source>
        <dbReference type="Proteomes" id="UP000018721"/>
    </source>
</evidence>
<comment type="caution">
    <text evidence="3">The sequence shown here is derived from an EMBL/GenBank/DDBJ whole genome shotgun (WGS) entry which is preliminary data.</text>
</comment>
<feature type="region of interest" description="Disordered" evidence="1">
    <location>
        <begin position="132"/>
        <end position="178"/>
    </location>
</feature>
<dbReference type="EMBL" id="ANIZ01001534">
    <property type="protein sequence ID" value="ETI46627.1"/>
    <property type="molecule type" value="Genomic_DNA"/>
</dbReference>
<evidence type="ECO:0000313" key="3">
    <source>
        <dbReference type="EMBL" id="ETI46627.1"/>
    </source>
</evidence>
<accession>V9F8A6</accession>
<dbReference type="HOGENOM" id="CLU_1513474_0_0_1"/>
<organism evidence="3 4">
    <name type="scientific">Phytophthora nicotianae P1569</name>
    <dbReference type="NCBI Taxonomy" id="1317065"/>
    <lineage>
        <taxon>Eukaryota</taxon>
        <taxon>Sar</taxon>
        <taxon>Stramenopiles</taxon>
        <taxon>Oomycota</taxon>
        <taxon>Peronosporomycetes</taxon>
        <taxon>Peronosporales</taxon>
        <taxon>Peronosporaceae</taxon>
        <taxon>Phytophthora</taxon>
    </lineage>
</organism>
<name>V9F8A6_PHYNI</name>
<keyword evidence="4" id="KW-1185">Reference proteome</keyword>
<dbReference type="Gene3D" id="1.10.340.70">
    <property type="match status" value="1"/>
</dbReference>
<reference evidence="3 4" key="1">
    <citation type="submission" date="2013-11" db="EMBL/GenBank/DDBJ databases">
        <title>The Genome Sequence of Phytophthora parasitica P1569.</title>
        <authorList>
            <consortium name="The Broad Institute Genomics Platform"/>
            <person name="Russ C."/>
            <person name="Tyler B."/>
            <person name="Panabieres F."/>
            <person name="Shan W."/>
            <person name="Tripathy S."/>
            <person name="Grunwald N."/>
            <person name="Machado M."/>
            <person name="Johnson C.S."/>
            <person name="Arredondo F."/>
            <person name="Hong C."/>
            <person name="Coffey M."/>
            <person name="Young S.K."/>
            <person name="Zeng Q."/>
            <person name="Gargeya S."/>
            <person name="Fitzgerald M."/>
            <person name="Abouelleil A."/>
            <person name="Alvarado L."/>
            <person name="Chapman S.B."/>
            <person name="Gainer-Dewar J."/>
            <person name="Goldberg J."/>
            <person name="Griggs A."/>
            <person name="Gujja S."/>
            <person name="Hansen M."/>
            <person name="Howarth C."/>
            <person name="Imamovic A."/>
            <person name="Ireland A."/>
            <person name="Larimer J."/>
            <person name="McCowan C."/>
            <person name="Murphy C."/>
            <person name="Pearson M."/>
            <person name="Poon T.W."/>
            <person name="Priest M."/>
            <person name="Roberts A."/>
            <person name="Saif S."/>
            <person name="Shea T."/>
            <person name="Sykes S."/>
            <person name="Wortman J."/>
            <person name="Nusbaum C."/>
            <person name="Birren B."/>
        </authorList>
    </citation>
    <scope>NUCLEOTIDE SEQUENCE [LARGE SCALE GENOMIC DNA]</scope>
    <source>
        <strain evidence="3 4">P1569</strain>
    </source>
</reference>
<protein>
    <recommendedName>
        <fullName evidence="2">Integrase zinc-binding domain-containing protein</fullName>
    </recommendedName>
</protein>
<feature type="domain" description="Integrase zinc-binding" evidence="2">
    <location>
        <begin position="69"/>
        <end position="109"/>
    </location>
</feature>
<evidence type="ECO:0000256" key="1">
    <source>
        <dbReference type="SAM" id="MobiDB-lite"/>
    </source>
</evidence>
<evidence type="ECO:0000259" key="2">
    <source>
        <dbReference type="Pfam" id="PF17921"/>
    </source>
</evidence>
<feature type="compositionally biased region" description="Basic and acidic residues" evidence="1">
    <location>
        <begin position="132"/>
        <end position="141"/>
    </location>
</feature>
<proteinExistence type="predicted"/>
<feature type="compositionally biased region" description="Basic and acidic residues" evidence="1">
    <location>
        <begin position="162"/>
        <end position="172"/>
    </location>
</feature>
<feature type="compositionally biased region" description="Low complexity" evidence="1">
    <location>
        <begin position="146"/>
        <end position="158"/>
    </location>
</feature>
<sequence>MARWLSFFAEYAFRVEYKPGKLNVLADDPSTHIGGAGNAAEAKASRTLRRLLYFRVEPSDPSRVVVPNNEDLKFDILAEAHDAPSSGHLGREKTFLSVSRAFWWTHMYKNGGEMKSRNDWWLDGEESHMKDRTERAVESGRQKILATATDAKTTSKSAGEATDAKMTQKSDGEATDDN</sequence>
<dbReference type="InterPro" id="IPR041588">
    <property type="entry name" value="Integrase_H2C2"/>
</dbReference>
<dbReference type="Proteomes" id="UP000018721">
    <property type="component" value="Unassembled WGS sequence"/>
</dbReference>
<dbReference type="eggNOG" id="KOG0017">
    <property type="taxonomic scope" value="Eukaryota"/>
</dbReference>